<dbReference type="EMBL" id="CAUYUJ010000143">
    <property type="protein sequence ID" value="CAK0788937.1"/>
    <property type="molecule type" value="Genomic_DNA"/>
</dbReference>
<reference evidence="2" key="1">
    <citation type="submission" date="2023-10" db="EMBL/GenBank/DDBJ databases">
        <authorList>
            <person name="Chen Y."/>
            <person name="Shah S."/>
            <person name="Dougan E. K."/>
            <person name="Thang M."/>
            <person name="Chan C."/>
        </authorList>
    </citation>
    <scope>NUCLEOTIDE SEQUENCE [LARGE SCALE GENOMIC DNA]</scope>
</reference>
<gene>
    <name evidence="2" type="ORF">PCOR1329_LOCUS651</name>
</gene>
<keyword evidence="3" id="KW-1185">Reference proteome</keyword>
<accession>A0ABN9P887</accession>
<name>A0ABN9P887_9DINO</name>
<protein>
    <submittedName>
        <fullName evidence="2">Uncharacterized protein</fullName>
    </submittedName>
</protein>
<feature type="region of interest" description="Disordered" evidence="1">
    <location>
        <begin position="1"/>
        <end position="36"/>
    </location>
</feature>
<sequence>MERLLGDLAREPEGGKKKQSRLKGPRRGSKAEDLEPAAFTAEEAGHLRQLAALFRVRKSRQPAAGGRPQLPPFAALLRKAATGQVVALLRLLRKLRLDMQEGDTMVVPVPWNNPRQDEPEFVFLILELKASDCWRVALCNTGIGREFHVKTSRVHPKQKCKTVMVLDDIPAERIHDEAWWLFLFTVPMTKKTQDPSKIYEFLLPWLAQEQLECALAKSQKVVDTDFRTPFDACFHRLYLETFHYLLRVQHGWSRPRAKLFSLRLREVFVSFIEHDLRHCVRLSPQESQLISMILQQLALATAKGCQDEDGALTTGRKRAEYPQRTLERMRALRELMSDAQLRRGGGLERTAPPLLDLVANGDTPHTSVPRAPPAASAEPARGAIPAVDHGEGCGDGRSADDWDMFPFFEYFVRQDISNLEGAETDERQQPAVNFLSIPREVRELGCVTHVSGDGPERVSAVHDQAVRSIWHTVKTCEVLCARLDNMRDTGFHYQKCALVTDVFARVLPIPVGPESLAKRQFLDVWGTGVMTLKLQVDLCLTLQRIATIYCTSAFSIAGGREFETTRIITLGAMCAMIDAVLRRPPDDLERSLVAPALGEKPDHFGISHHCFAKQTETIEIPSPDLCVARANIIAYFDELHIKNTMWSWEEGQWSMQAPDQVGEEFAKRIQKHLYRTTQGSAMLDSYTVEYCPEYGAWRDITLLWKYMMVTENRNFPKLKNYQYPGWTSPVGIRPAESVLHRGCLWQTDSPHPTLRPYEEVPKQVSAVGACGSARVDGRRHIACPQSP</sequence>
<dbReference type="Proteomes" id="UP001189429">
    <property type="component" value="Unassembled WGS sequence"/>
</dbReference>
<feature type="compositionally biased region" description="Basic and acidic residues" evidence="1">
    <location>
        <begin position="1"/>
        <end position="16"/>
    </location>
</feature>
<proteinExistence type="predicted"/>
<feature type="compositionally biased region" description="Basic residues" evidence="1">
    <location>
        <begin position="17"/>
        <end position="28"/>
    </location>
</feature>
<evidence type="ECO:0000313" key="3">
    <source>
        <dbReference type="Proteomes" id="UP001189429"/>
    </source>
</evidence>
<evidence type="ECO:0000313" key="2">
    <source>
        <dbReference type="EMBL" id="CAK0788937.1"/>
    </source>
</evidence>
<organism evidence="2 3">
    <name type="scientific">Prorocentrum cordatum</name>
    <dbReference type="NCBI Taxonomy" id="2364126"/>
    <lineage>
        <taxon>Eukaryota</taxon>
        <taxon>Sar</taxon>
        <taxon>Alveolata</taxon>
        <taxon>Dinophyceae</taxon>
        <taxon>Prorocentrales</taxon>
        <taxon>Prorocentraceae</taxon>
        <taxon>Prorocentrum</taxon>
    </lineage>
</organism>
<evidence type="ECO:0000256" key="1">
    <source>
        <dbReference type="SAM" id="MobiDB-lite"/>
    </source>
</evidence>
<comment type="caution">
    <text evidence="2">The sequence shown here is derived from an EMBL/GenBank/DDBJ whole genome shotgun (WGS) entry which is preliminary data.</text>
</comment>